<protein>
    <submittedName>
        <fullName evidence="3">Hypp3499 protein</fullName>
    </submittedName>
</protein>
<accession>A0A8K0A248</accession>
<dbReference type="AlphaFoldDB" id="A0A8K0A248"/>
<proteinExistence type="predicted"/>
<evidence type="ECO:0000313" key="3">
    <source>
        <dbReference type="EMBL" id="CAH1266674.1"/>
    </source>
</evidence>
<gene>
    <name evidence="3" type="primary">Hypp3499</name>
    <name evidence="3" type="ORF">BLAG_LOCUS20224</name>
</gene>
<feature type="region of interest" description="Disordered" evidence="1">
    <location>
        <begin position="32"/>
        <end position="64"/>
    </location>
</feature>
<evidence type="ECO:0000256" key="1">
    <source>
        <dbReference type="SAM" id="MobiDB-lite"/>
    </source>
</evidence>
<reference evidence="3" key="1">
    <citation type="submission" date="2022-01" db="EMBL/GenBank/DDBJ databases">
        <authorList>
            <person name="Braso-Vives M."/>
        </authorList>
    </citation>
    <scope>NUCLEOTIDE SEQUENCE</scope>
</reference>
<name>A0A8K0A248_BRALA</name>
<organism evidence="3 4">
    <name type="scientific">Branchiostoma lanceolatum</name>
    <name type="common">Common lancelet</name>
    <name type="synonym">Amphioxus lanceolatum</name>
    <dbReference type="NCBI Taxonomy" id="7740"/>
    <lineage>
        <taxon>Eukaryota</taxon>
        <taxon>Metazoa</taxon>
        <taxon>Chordata</taxon>
        <taxon>Cephalochordata</taxon>
        <taxon>Leptocardii</taxon>
        <taxon>Amphioxiformes</taxon>
        <taxon>Branchiostomatidae</taxon>
        <taxon>Branchiostoma</taxon>
    </lineage>
</organism>
<dbReference type="EMBL" id="OV696691">
    <property type="protein sequence ID" value="CAH1266674.1"/>
    <property type="molecule type" value="Genomic_DNA"/>
</dbReference>
<dbReference type="GO" id="GO:0003676">
    <property type="term" value="F:nucleic acid binding"/>
    <property type="evidence" value="ECO:0007669"/>
    <property type="project" value="InterPro"/>
</dbReference>
<sequence>MATSQPKRGRLELDEVSEKRQEIQRLEAEVERSKQKAVDWHKDSPDELCEAEEGESGQEGSREHRGEILDVFHSRIERVVKEHNIPDQLVIDQTGINVVPWYIHHSESHWSDAETMDRYTDKVLVPYVKTQREFFGLGPAALAILYVFKEHRCPALRQKLKDNSILAVFVPACCTGVLQPLDCDGGVNDVLKKELKQ</sequence>
<feature type="domain" description="DDE-1" evidence="2">
    <location>
        <begin position="94"/>
        <end position="195"/>
    </location>
</feature>
<feature type="compositionally biased region" description="Acidic residues" evidence="1">
    <location>
        <begin position="46"/>
        <end position="56"/>
    </location>
</feature>
<dbReference type="Pfam" id="PF03184">
    <property type="entry name" value="DDE_1"/>
    <property type="match status" value="1"/>
</dbReference>
<keyword evidence="4" id="KW-1185">Reference proteome</keyword>
<dbReference type="InterPro" id="IPR004875">
    <property type="entry name" value="DDE_SF_endonuclease_dom"/>
</dbReference>
<feature type="compositionally biased region" description="Basic and acidic residues" evidence="1">
    <location>
        <begin position="32"/>
        <end position="45"/>
    </location>
</feature>
<evidence type="ECO:0000259" key="2">
    <source>
        <dbReference type="Pfam" id="PF03184"/>
    </source>
</evidence>
<dbReference type="Proteomes" id="UP000838412">
    <property type="component" value="Chromosome 6"/>
</dbReference>
<evidence type="ECO:0000313" key="4">
    <source>
        <dbReference type="Proteomes" id="UP000838412"/>
    </source>
</evidence>